<gene>
    <name evidence="10" type="ORF">PFISCL1PPCAC_10943</name>
</gene>
<feature type="non-terminal residue" evidence="10">
    <location>
        <position position="1"/>
    </location>
</feature>
<dbReference type="SUPFAM" id="SSF57667">
    <property type="entry name" value="beta-beta-alpha zinc fingers"/>
    <property type="match status" value="2"/>
</dbReference>
<name>A0AAV5VJS0_9BILA</name>
<keyword evidence="6" id="KW-0539">Nucleus</keyword>
<accession>A0AAV5VJS0</accession>
<keyword evidence="5" id="KW-0862">Zinc</keyword>
<evidence type="ECO:0000259" key="9">
    <source>
        <dbReference type="PROSITE" id="PS50157"/>
    </source>
</evidence>
<dbReference type="InterPro" id="IPR036236">
    <property type="entry name" value="Znf_C2H2_sf"/>
</dbReference>
<keyword evidence="4 7" id="KW-0863">Zinc-finger</keyword>
<comment type="subcellular location">
    <subcellularLocation>
        <location evidence="1">Nucleus</location>
    </subcellularLocation>
</comment>
<evidence type="ECO:0000256" key="2">
    <source>
        <dbReference type="ARBA" id="ARBA00022723"/>
    </source>
</evidence>
<feature type="domain" description="C2H2-type" evidence="9">
    <location>
        <begin position="148"/>
        <end position="171"/>
    </location>
</feature>
<dbReference type="Pfam" id="PF00096">
    <property type="entry name" value="zf-C2H2"/>
    <property type="match status" value="2"/>
</dbReference>
<keyword evidence="2" id="KW-0479">Metal-binding</keyword>
<feature type="region of interest" description="Disordered" evidence="8">
    <location>
        <begin position="28"/>
        <end position="58"/>
    </location>
</feature>
<evidence type="ECO:0000256" key="3">
    <source>
        <dbReference type="ARBA" id="ARBA00022737"/>
    </source>
</evidence>
<evidence type="ECO:0000313" key="10">
    <source>
        <dbReference type="EMBL" id="GMT19646.1"/>
    </source>
</evidence>
<dbReference type="SMART" id="SM00355">
    <property type="entry name" value="ZnF_C2H2"/>
    <property type="match status" value="3"/>
</dbReference>
<reference evidence="10" key="1">
    <citation type="submission" date="2023-10" db="EMBL/GenBank/DDBJ databases">
        <title>Genome assembly of Pristionchus species.</title>
        <authorList>
            <person name="Yoshida K."/>
            <person name="Sommer R.J."/>
        </authorList>
    </citation>
    <scope>NUCLEOTIDE SEQUENCE</scope>
    <source>
        <strain evidence="10">RS5133</strain>
    </source>
</reference>
<dbReference type="Gene3D" id="3.30.160.60">
    <property type="entry name" value="Classic Zinc Finger"/>
    <property type="match status" value="3"/>
</dbReference>
<protein>
    <recommendedName>
        <fullName evidence="9">C2H2-type domain-containing protein</fullName>
    </recommendedName>
</protein>
<dbReference type="FunFam" id="3.30.160.60:FF:000671">
    <property type="entry name" value="Zinc finger protein 26"/>
    <property type="match status" value="1"/>
</dbReference>
<evidence type="ECO:0000256" key="8">
    <source>
        <dbReference type="SAM" id="MobiDB-lite"/>
    </source>
</evidence>
<dbReference type="EMBL" id="BTSY01000003">
    <property type="protein sequence ID" value="GMT19646.1"/>
    <property type="molecule type" value="Genomic_DNA"/>
</dbReference>
<proteinExistence type="predicted"/>
<feature type="domain" description="C2H2-type" evidence="9">
    <location>
        <begin position="117"/>
        <end position="144"/>
    </location>
</feature>
<organism evidence="10 11">
    <name type="scientific">Pristionchus fissidentatus</name>
    <dbReference type="NCBI Taxonomy" id="1538716"/>
    <lineage>
        <taxon>Eukaryota</taxon>
        <taxon>Metazoa</taxon>
        <taxon>Ecdysozoa</taxon>
        <taxon>Nematoda</taxon>
        <taxon>Chromadorea</taxon>
        <taxon>Rhabditida</taxon>
        <taxon>Rhabditina</taxon>
        <taxon>Diplogasteromorpha</taxon>
        <taxon>Diplogasteroidea</taxon>
        <taxon>Neodiplogasteridae</taxon>
        <taxon>Pristionchus</taxon>
    </lineage>
</organism>
<dbReference type="AlphaFoldDB" id="A0AAV5VJS0"/>
<dbReference type="GO" id="GO:0005634">
    <property type="term" value="C:nucleus"/>
    <property type="evidence" value="ECO:0007669"/>
    <property type="project" value="UniProtKB-SubCell"/>
</dbReference>
<dbReference type="GO" id="GO:0000981">
    <property type="term" value="F:DNA-binding transcription factor activity, RNA polymerase II-specific"/>
    <property type="evidence" value="ECO:0007669"/>
    <property type="project" value="TreeGrafter"/>
</dbReference>
<dbReference type="PANTHER" id="PTHR24394:SF44">
    <property type="entry name" value="ZINC FINGER PROTEIN 271-LIKE"/>
    <property type="match status" value="1"/>
</dbReference>
<feature type="non-terminal residue" evidence="10">
    <location>
        <position position="185"/>
    </location>
</feature>
<dbReference type="Proteomes" id="UP001432322">
    <property type="component" value="Unassembled WGS sequence"/>
</dbReference>
<dbReference type="PROSITE" id="PS50157">
    <property type="entry name" value="ZINC_FINGER_C2H2_2"/>
    <property type="match status" value="3"/>
</dbReference>
<evidence type="ECO:0000256" key="7">
    <source>
        <dbReference type="PROSITE-ProRule" id="PRU00042"/>
    </source>
</evidence>
<dbReference type="PANTHER" id="PTHR24394">
    <property type="entry name" value="ZINC FINGER PROTEIN"/>
    <property type="match status" value="1"/>
</dbReference>
<keyword evidence="3" id="KW-0677">Repeat</keyword>
<evidence type="ECO:0000313" key="11">
    <source>
        <dbReference type="Proteomes" id="UP001432322"/>
    </source>
</evidence>
<keyword evidence="11" id="KW-1185">Reference proteome</keyword>
<evidence type="ECO:0000256" key="4">
    <source>
        <dbReference type="ARBA" id="ARBA00022771"/>
    </source>
</evidence>
<dbReference type="GO" id="GO:0008270">
    <property type="term" value="F:zinc ion binding"/>
    <property type="evidence" value="ECO:0007669"/>
    <property type="project" value="UniProtKB-KW"/>
</dbReference>
<evidence type="ECO:0000256" key="5">
    <source>
        <dbReference type="ARBA" id="ARBA00022833"/>
    </source>
</evidence>
<dbReference type="PROSITE" id="PS00028">
    <property type="entry name" value="ZINC_FINGER_C2H2_1"/>
    <property type="match status" value="3"/>
</dbReference>
<feature type="domain" description="C2H2-type" evidence="9">
    <location>
        <begin position="89"/>
        <end position="116"/>
    </location>
</feature>
<dbReference type="InterPro" id="IPR013087">
    <property type="entry name" value="Znf_C2H2_type"/>
</dbReference>
<comment type="caution">
    <text evidence="10">The sequence shown here is derived from an EMBL/GenBank/DDBJ whole genome shotgun (WGS) entry which is preliminary data.</text>
</comment>
<sequence>PFQDTSGPSMSVLLSEIKQEPITMDMQSIDSPKMDNWNPNQYLHNLPPQGMPPMLPSTSYGPLPSLDFDQSSHLNGESGDYSKDETGMFKCNTCGIVCRFSCQIEQHVRMHTGERPFECEQCGKTYGRLSCLQQHRLIHEAHTDKPRFVCPTCEQPFTDRSNLRRHIKRQHGLICETCGESFDLF</sequence>
<evidence type="ECO:0000256" key="6">
    <source>
        <dbReference type="ARBA" id="ARBA00023242"/>
    </source>
</evidence>
<evidence type="ECO:0000256" key="1">
    <source>
        <dbReference type="ARBA" id="ARBA00004123"/>
    </source>
</evidence>